<organism evidence="2 3">
    <name type="scientific">Tigriopus californicus</name>
    <name type="common">Marine copepod</name>
    <dbReference type="NCBI Taxonomy" id="6832"/>
    <lineage>
        <taxon>Eukaryota</taxon>
        <taxon>Metazoa</taxon>
        <taxon>Ecdysozoa</taxon>
        <taxon>Arthropoda</taxon>
        <taxon>Crustacea</taxon>
        <taxon>Multicrustacea</taxon>
        <taxon>Hexanauplia</taxon>
        <taxon>Copepoda</taxon>
        <taxon>Harpacticoida</taxon>
        <taxon>Harpacticidae</taxon>
        <taxon>Tigriopus</taxon>
    </lineage>
</organism>
<sequence>MLSCLVFVCVIAWIGSPNECVTITSVRLYQFGTSQPVDYLDVTGPYSLPHWLYFDFTLNLNESVRVIDFEKDNELLYKSEWNKALIKDELFLGFTRYQITLDVLPLSHGKLVFLQPSVAMEGTYRMTMKARDISGHETVSQWVLKVDALSRCTEMKFDEAFMDANTCIVGMHFYCERPIYPLRTVTRRRVEWTSPDDPDFELQENLRLDEFQTLTDGRILFDFLALYHIRPDSPTSVEMRFMFSQLDDIPLIDHHHTFSTNASQSWKCRYASTHDLITLTPTEFSVIRLSSSNGDATPINKWSLLIPFIIQIIFSISTCSVKKP</sequence>
<dbReference type="AlphaFoldDB" id="A0A553P9P4"/>
<accession>A0A553P9P4</accession>
<evidence type="ECO:0000256" key="1">
    <source>
        <dbReference type="SAM" id="SignalP"/>
    </source>
</evidence>
<evidence type="ECO:0008006" key="4">
    <source>
        <dbReference type="Google" id="ProtNLM"/>
    </source>
</evidence>
<dbReference type="Proteomes" id="UP000318571">
    <property type="component" value="Chromosome 2"/>
</dbReference>
<feature type="chain" id="PRO_5022116116" description="Dystroglycan-type cadherin-like domain-containing protein" evidence="1">
    <location>
        <begin position="21"/>
        <end position="324"/>
    </location>
</feature>
<proteinExistence type="predicted"/>
<keyword evidence="1" id="KW-0732">Signal</keyword>
<name>A0A553P9P4_TIGCA</name>
<dbReference type="EMBL" id="VCGU01000005">
    <property type="protein sequence ID" value="TRY74393.1"/>
    <property type="molecule type" value="Genomic_DNA"/>
</dbReference>
<gene>
    <name evidence="2" type="ORF">TCAL_08529</name>
</gene>
<comment type="caution">
    <text evidence="2">The sequence shown here is derived from an EMBL/GenBank/DDBJ whole genome shotgun (WGS) entry which is preliminary data.</text>
</comment>
<protein>
    <recommendedName>
        <fullName evidence="4">Dystroglycan-type cadherin-like domain-containing protein</fullName>
    </recommendedName>
</protein>
<keyword evidence="3" id="KW-1185">Reference proteome</keyword>
<evidence type="ECO:0000313" key="2">
    <source>
        <dbReference type="EMBL" id="TRY74393.1"/>
    </source>
</evidence>
<reference evidence="2 3" key="1">
    <citation type="journal article" date="2018" name="Nat. Ecol. Evol.">
        <title>Genomic signatures of mitonuclear coevolution across populations of Tigriopus californicus.</title>
        <authorList>
            <person name="Barreto F.S."/>
            <person name="Watson E.T."/>
            <person name="Lima T.G."/>
            <person name="Willett C.S."/>
            <person name="Edmands S."/>
            <person name="Li W."/>
            <person name="Burton R.S."/>
        </authorList>
    </citation>
    <scope>NUCLEOTIDE SEQUENCE [LARGE SCALE GENOMIC DNA]</scope>
    <source>
        <strain evidence="2 3">San Diego</strain>
    </source>
</reference>
<evidence type="ECO:0000313" key="3">
    <source>
        <dbReference type="Proteomes" id="UP000318571"/>
    </source>
</evidence>
<feature type="signal peptide" evidence="1">
    <location>
        <begin position="1"/>
        <end position="20"/>
    </location>
</feature>